<accession>E1IAZ0</accession>
<dbReference type="HOGENOM" id="CLU_516623_0_0_0"/>
<dbReference type="InterPro" id="IPR029058">
    <property type="entry name" value="AB_hydrolase_fold"/>
</dbReference>
<sequence length="527" mass="58919">MISAACPPSMLFFVQTMNTHADELGHQSRRVGDAVAHAAARCQEYSLGSIPSMSGQLMRLSRRNTELANQVRGVATTFSIADRQPLTLGTIGTPQPSWWRHVASLQQATQEWVADVERGIGVVNDTLTNLDRQAWNAAAINLLESLRTLNTSDDLRSQLLSLLPVTRDLAVMLGITILENPEWLLKSLQPLEQLKIIHQGFWNMAFNKVDPAILLPLAEEIERLNLRMRGTVFDEPHTRPEPWREISLQAIDAFVGSHMNNTTGYLDLPAWSLMAGEHSAISPYYNEQVTWQQIQPHEHIIAICGLDLGNMHAAPNGMTAVMRTAHDKDPLLNSYYQVVKQRFLTYLDHIPPGDTLNFTGHSMGGGMTMMLLNDPEIQQRLLADGYQIRSITTYGAVRPEDPQRNGFPPSQPSTDIATLLANTEVRFYVDPDDRLAMNVGAGHLDANGMPLPNVYFVDNNQLDDPIQAHTSYDDPKKYRELPPELQQLPFAVDSPSFHSYRHPDQILMLDNPPLMIDAAPDMTFPLG</sequence>
<proteinExistence type="predicted"/>
<dbReference type="Proteomes" id="UP000054010">
    <property type="component" value="Unassembled WGS sequence"/>
</dbReference>
<evidence type="ECO:0000313" key="2">
    <source>
        <dbReference type="Proteomes" id="UP000054010"/>
    </source>
</evidence>
<dbReference type="EMBL" id="ADVR01000008">
    <property type="protein sequence ID" value="EFO81636.1"/>
    <property type="molecule type" value="Genomic_DNA"/>
</dbReference>
<gene>
    <name evidence="1" type="ORF">OSCT_0491</name>
</gene>
<name>E1IAZ0_9CHLR</name>
<evidence type="ECO:0000313" key="1">
    <source>
        <dbReference type="EMBL" id="EFO81636.1"/>
    </source>
</evidence>
<comment type="caution">
    <text evidence="1">The sequence shown here is derived from an EMBL/GenBank/DDBJ whole genome shotgun (WGS) entry which is preliminary data.</text>
</comment>
<organism evidence="1 2">
    <name type="scientific">Oscillochloris trichoides DG-6</name>
    <dbReference type="NCBI Taxonomy" id="765420"/>
    <lineage>
        <taxon>Bacteria</taxon>
        <taxon>Bacillati</taxon>
        <taxon>Chloroflexota</taxon>
        <taxon>Chloroflexia</taxon>
        <taxon>Chloroflexales</taxon>
        <taxon>Chloroflexineae</taxon>
        <taxon>Oscillochloridaceae</taxon>
        <taxon>Oscillochloris</taxon>
    </lineage>
</organism>
<dbReference type="AlphaFoldDB" id="E1IAZ0"/>
<dbReference type="OrthoDB" id="137768at2"/>
<keyword evidence="2" id="KW-1185">Reference proteome</keyword>
<dbReference type="STRING" id="765420.OSCT_0491"/>
<dbReference type="SUPFAM" id="SSF53474">
    <property type="entry name" value="alpha/beta-Hydrolases"/>
    <property type="match status" value="1"/>
</dbReference>
<protein>
    <submittedName>
        <fullName evidence="1">Uncharacterized protein</fullName>
    </submittedName>
</protein>
<reference evidence="1 2" key="1">
    <citation type="journal article" date="2011" name="J. Bacteriol.">
        <title>Draft genome sequence of the anoxygenic filamentous phototrophic bacterium Oscillochloris trichoides subsp. DG-6.</title>
        <authorList>
            <person name="Kuznetsov B.B."/>
            <person name="Ivanovsky R.N."/>
            <person name="Keppen O.I."/>
            <person name="Sukhacheva M.V."/>
            <person name="Bumazhkin B.K."/>
            <person name="Patutina E.O."/>
            <person name="Beletsky A.V."/>
            <person name="Mardanov A.V."/>
            <person name="Baslerov R.V."/>
            <person name="Panteleeva A.N."/>
            <person name="Kolganova T.V."/>
            <person name="Ravin N.V."/>
            <person name="Skryabin K.G."/>
        </authorList>
    </citation>
    <scope>NUCLEOTIDE SEQUENCE [LARGE SCALE GENOMIC DNA]</scope>
    <source>
        <strain evidence="1 2">DG-6</strain>
    </source>
</reference>